<evidence type="ECO:0000313" key="8">
    <source>
        <dbReference type="Proteomes" id="UP000275408"/>
    </source>
</evidence>
<feature type="domain" description="CUB" evidence="6">
    <location>
        <begin position="238"/>
        <end position="358"/>
    </location>
</feature>
<evidence type="ECO:0000256" key="3">
    <source>
        <dbReference type="PROSITE-ProRule" id="PRU00059"/>
    </source>
</evidence>
<dbReference type="Pfam" id="PF16977">
    <property type="entry name" value="ApeC"/>
    <property type="match status" value="3"/>
</dbReference>
<feature type="signal peptide" evidence="5">
    <location>
        <begin position="1"/>
        <end position="19"/>
    </location>
</feature>
<dbReference type="FunFam" id="2.60.120.290:FF:000005">
    <property type="entry name" value="Procollagen C-endopeptidase enhancer 1"/>
    <property type="match status" value="1"/>
</dbReference>
<dbReference type="PANTHER" id="PTHR19324:SF33">
    <property type="entry name" value="MUCIN-5AC"/>
    <property type="match status" value="1"/>
</dbReference>
<evidence type="ECO:0000256" key="4">
    <source>
        <dbReference type="SAM" id="MobiDB-lite"/>
    </source>
</evidence>
<keyword evidence="2" id="KW-1015">Disulfide bond</keyword>
<feature type="compositionally biased region" description="Basic and acidic residues" evidence="4">
    <location>
        <begin position="579"/>
        <end position="592"/>
    </location>
</feature>
<dbReference type="SUPFAM" id="SSF49854">
    <property type="entry name" value="Spermadhesin, CUB domain"/>
    <property type="match status" value="3"/>
</dbReference>
<dbReference type="OrthoDB" id="5980671at2759"/>
<dbReference type="Gene3D" id="2.60.120.290">
    <property type="entry name" value="Spermadhesin, CUB domain"/>
    <property type="match status" value="3"/>
</dbReference>
<dbReference type="Pfam" id="PF00431">
    <property type="entry name" value="CUB"/>
    <property type="match status" value="3"/>
</dbReference>
<feature type="region of interest" description="Disordered" evidence="4">
    <location>
        <begin position="373"/>
        <end position="448"/>
    </location>
</feature>
<evidence type="ECO:0000256" key="1">
    <source>
        <dbReference type="ARBA" id="ARBA00022737"/>
    </source>
</evidence>
<keyword evidence="8" id="KW-1185">Reference proteome</keyword>
<keyword evidence="1" id="KW-0677">Repeat</keyword>
<dbReference type="InterPro" id="IPR000859">
    <property type="entry name" value="CUB_dom"/>
</dbReference>
<dbReference type="InterPro" id="IPR035914">
    <property type="entry name" value="Sperma_CUB_dom_sf"/>
</dbReference>
<protein>
    <recommendedName>
        <fullName evidence="6">CUB domain-containing protein</fullName>
    </recommendedName>
</protein>
<evidence type="ECO:0000259" key="6">
    <source>
        <dbReference type="PROSITE" id="PS01180"/>
    </source>
</evidence>
<keyword evidence="5" id="KW-0732">Signal</keyword>
<feature type="domain" description="CUB" evidence="6">
    <location>
        <begin position="1186"/>
        <end position="1296"/>
    </location>
</feature>
<dbReference type="EMBL" id="RCHS01002806">
    <property type="protein sequence ID" value="RMX45652.1"/>
    <property type="molecule type" value="Genomic_DNA"/>
</dbReference>
<organism evidence="7 8">
    <name type="scientific">Pocillopora damicornis</name>
    <name type="common">Cauliflower coral</name>
    <name type="synonym">Millepora damicornis</name>
    <dbReference type="NCBI Taxonomy" id="46731"/>
    <lineage>
        <taxon>Eukaryota</taxon>
        <taxon>Metazoa</taxon>
        <taxon>Cnidaria</taxon>
        <taxon>Anthozoa</taxon>
        <taxon>Hexacorallia</taxon>
        <taxon>Scleractinia</taxon>
        <taxon>Astrocoeniina</taxon>
        <taxon>Pocilloporidae</taxon>
        <taxon>Pocillopora</taxon>
    </lineage>
</organism>
<proteinExistence type="predicted"/>
<feature type="region of interest" description="Disordered" evidence="4">
    <location>
        <begin position="556"/>
        <end position="594"/>
    </location>
</feature>
<dbReference type="InterPro" id="IPR031569">
    <property type="entry name" value="ApeC"/>
</dbReference>
<feature type="chain" id="PRO_5018066767" description="CUB domain-containing protein" evidence="5">
    <location>
        <begin position="20"/>
        <end position="1302"/>
    </location>
</feature>
<evidence type="ECO:0000256" key="5">
    <source>
        <dbReference type="SAM" id="SignalP"/>
    </source>
</evidence>
<comment type="caution">
    <text evidence="7">The sequence shown here is derived from an EMBL/GenBank/DDBJ whole genome shotgun (WGS) entry which is preliminary data.</text>
</comment>
<gene>
    <name evidence="7" type="ORF">pdam_00020731</name>
</gene>
<feature type="compositionally biased region" description="Basic and acidic residues" evidence="4">
    <location>
        <begin position="556"/>
        <end position="566"/>
    </location>
</feature>
<evidence type="ECO:0000313" key="7">
    <source>
        <dbReference type="EMBL" id="RMX45652.1"/>
    </source>
</evidence>
<feature type="domain" description="CUB" evidence="6">
    <location>
        <begin position="846"/>
        <end position="966"/>
    </location>
</feature>
<accession>A0A3M6TW84</accession>
<dbReference type="PANTHER" id="PTHR19324">
    <property type="entry name" value="PERFORIN-LIKE PROTEIN 1"/>
    <property type="match status" value="1"/>
</dbReference>
<sequence>MELFYSLILFAMSFDAAWCFVHVTASSSWPAGSYALPMANSGCPNSSGFTWHTGHRTEELENDGNRNAHSTSIHLKAKVGKPDITQHFCVKNSTATDKGKPKWPNGKYCIYKEGAFCPQEFYEGFVRWDDNNEKNGSNRNNKEGKLPAGVYNQDTLIYFCCKTTGSAIKRIALPVIKPFYLMAFGSTTCQEVQGAVYSLEYVVFDTENTDNMDNRVYPFPYGADRKEPTIHYCYYRECKWNLNQASGEFSSPYFPSNYHNFQDCQWNITAPRDHVIRLQFGVFELESNPSSCGNNRCGCDYVDIQQESLKGDLTTLGRYCATISSLPIIQSSTNKMIVTFHSDHVITAKGFNASYMTVPKLAEMTSTALTETSSPMYNTSEPTSPRVKTTQQSTSAAIESNSSSSNTAPSTMEATETAHSTTTENTRATLKERRISTSQVPASTEAEWKSTGSIHDVKSYRNEEMLSRKVMGVSLKYVIIASSSFVVVVFVSFLLVCQLCKRRHRFRKRRNHSHEIVRYNSVKESSISSTPLSPINMYGDSGEMEELFFEDKQSDDNRLNSEKGHLTENPLYEGNQYSSHKDPRTENRRYEQDGPEVNNKTWLKTYMRCYTERNNNDLSFQYEYLKAFGNSVKWPSGKYGLPMTKSGCPGADGFSWETGYIYQDLEDDKSLTAKSPNFHLNASVLSSGDVTQSFCFKTITTGAVDNGRFGWPYGQYCIYKKGSSCPGYLREGSVLWDDENGKHGINLNFKSGTVPAGTYKSDTEIRFCCQDVGSYSEPIELPIDKPFYLIAFNSKNCQEVLKTTHTLEYILYDTENDHNHNRAVYSYPFGADLHNPYIYYCYYQACRWTLTALNGSFSSPNYPSPYKEKAWCEWHINVPWNYIISLTFVDFRLETSDMCLFQSCDCDYVEIHDNFPNGTSELTGKYCMGVAYPPGDIRSKTNNVTVTFTSDGTVQEVGFKAEYHALQLTICCAALWPSGMYGLPMPKSGCPGANGFQWQTGYIYQDLEDEDSVTTVSPNSQLKGKVSGDVEQFFCIKDNITAIVERNRPRWPAGEYCIYQKGSDCPDGLQSGWMFWDDEDGADGTNKNAHAGVLPKGVFDDNTKIFFCCKNTVDGYKEPIDLPFTSPFYLMAFRPHCQEVLYTIHKMEYIAYDTEDDRNIDAKSFPYPYGADFSPPRIHYCYYRECTQTMTALNGTFHSPYYPQNYNNKAWCKWHIEVPWNYAILITFDDVSLESSCCWCDFVYVRETINGITVLIDQVCDMTTPQLNSTGNNVTVIFRSDDTLSGKGFRARYQAIKIRGKS</sequence>
<dbReference type="FunFam" id="2.60.120.290:FF:000013">
    <property type="entry name" value="Membrane frizzled-related protein"/>
    <property type="match status" value="2"/>
</dbReference>
<evidence type="ECO:0000256" key="2">
    <source>
        <dbReference type="ARBA" id="ARBA00023157"/>
    </source>
</evidence>
<dbReference type="CDD" id="cd00041">
    <property type="entry name" value="CUB"/>
    <property type="match status" value="3"/>
</dbReference>
<comment type="caution">
    <text evidence="3">Lacks conserved residue(s) required for the propagation of feature annotation.</text>
</comment>
<name>A0A3M6TW84_POCDA</name>
<reference evidence="7 8" key="1">
    <citation type="journal article" date="2018" name="Sci. Rep.">
        <title>Comparative analysis of the Pocillopora damicornis genome highlights role of immune system in coral evolution.</title>
        <authorList>
            <person name="Cunning R."/>
            <person name="Bay R.A."/>
            <person name="Gillette P."/>
            <person name="Baker A.C."/>
            <person name="Traylor-Knowles N."/>
        </authorList>
    </citation>
    <scope>NUCLEOTIDE SEQUENCE [LARGE SCALE GENOMIC DNA]</scope>
    <source>
        <strain evidence="7">RSMAS</strain>
        <tissue evidence="7">Whole animal</tissue>
    </source>
</reference>
<dbReference type="Proteomes" id="UP000275408">
    <property type="component" value="Unassembled WGS sequence"/>
</dbReference>
<feature type="compositionally biased region" description="Polar residues" evidence="4">
    <location>
        <begin position="373"/>
        <end position="392"/>
    </location>
</feature>
<dbReference type="PROSITE" id="PS01180">
    <property type="entry name" value="CUB"/>
    <property type="match status" value="3"/>
</dbReference>
<dbReference type="SMART" id="SM00042">
    <property type="entry name" value="CUB"/>
    <property type="match status" value="3"/>
</dbReference>
<feature type="compositionally biased region" description="Low complexity" evidence="4">
    <location>
        <begin position="393"/>
        <end position="428"/>
    </location>
</feature>